<comment type="caution">
    <text evidence="2">The sequence shown here is derived from an EMBL/GenBank/DDBJ whole genome shotgun (WGS) entry which is preliminary data.</text>
</comment>
<reference evidence="2 3" key="1">
    <citation type="submission" date="2019-11" db="EMBL/GenBank/DDBJ databases">
        <title>Novel Deefgea species.</title>
        <authorList>
            <person name="Han J.-H."/>
        </authorList>
    </citation>
    <scope>NUCLEOTIDE SEQUENCE [LARGE SCALE GENOMIC DNA]</scope>
    <source>
        <strain evidence="2 3">LMG 24817</strain>
    </source>
</reference>
<keyword evidence="3" id="KW-1185">Reference proteome</keyword>
<organism evidence="2 3">
    <name type="scientific">Deefgea chitinilytica</name>
    <dbReference type="NCBI Taxonomy" id="570276"/>
    <lineage>
        <taxon>Bacteria</taxon>
        <taxon>Pseudomonadati</taxon>
        <taxon>Pseudomonadota</taxon>
        <taxon>Betaproteobacteria</taxon>
        <taxon>Neisseriales</taxon>
        <taxon>Chitinibacteraceae</taxon>
        <taxon>Deefgea</taxon>
    </lineage>
</organism>
<keyword evidence="1" id="KW-0812">Transmembrane</keyword>
<dbReference type="EMBL" id="WOFE01000002">
    <property type="protein sequence ID" value="MBM5571326.1"/>
    <property type="molecule type" value="Genomic_DNA"/>
</dbReference>
<gene>
    <name evidence="2" type="ORF">GM173_06995</name>
</gene>
<keyword evidence="1" id="KW-0472">Membrane</keyword>
<feature type="transmembrane region" description="Helical" evidence="1">
    <location>
        <begin position="87"/>
        <end position="107"/>
    </location>
</feature>
<evidence type="ECO:0000313" key="2">
    <source>
        <dbReference type="EMBL" id="MBM5571326.1"/>
    </source>
</evidence>
<accession>A0ABS2CD80</accession>
<keyword evidence="1" id="KW-1133">Transmembrane helix</keyword>
<name>A0ABS2CD80_9NEIS</name>
<protein>
    <recommendedName>
        <fullName evidence="4">Signal peptide prediction</fullName>
    </recommendedName>
</protein>
<proteinExistence type="predicted"/>
<feature type="transmembrane region" description="Helical" evidence="1">
    <location>
        <begin position="7"/>
        <end position="29"/>
    </location>
</feature>
<sequence length="133" mass="15479">MLHIRCWGIYLWAFPASACGLILALPLLLLGGKVNWVTGVLEVCAPRYCAQWVRHFGAITFGHVVIARDVEQMVALREHERVHVRQYARWGVLFFPLYIGSSCWQLLRGRRFYRDNCFEREAYGDARKAPLKR</sequence>
<evidence type="ECO:0000256" key="1">
    <source>
        <dbReference type="SAM" id="Phobius"/>
    </source>
</evidence>
<evidence type="ECO:0000313" key="3">
    <source>
        <dbReference type="Proteomes" id="UP001195660"/>
    </source>
</evidence>
<dbReference type="Proteomes" id="UP001195660">
    <property type="component" value="Unassembled WGS sequence"/>
</dbReference>
<evidence type="ECO:0008006" key="4">
    <source>
        <dbReference type="Google" id="ProtNLM"/>
    </source>
</evidence>